<gene>
    <name evidence="1" type="ORF">M404DRAFT_143902</name>
</gene>
<organism evidence="1 2">
    <name type="scientific">Pisolithus tinctorius Marx 270</name>
    <dbReference type="NCBI Taxonomy" id="870435"/>
    <lineage>
        <taxon>Eukaryota</taxon>
        <taxon>Fungi</taxon>
        <taxon>Dikarya</taxon>
        <taxon>Basidiomycota</taxon>
        <taxon>Agaricomycotina</taxon>
        <taxon>Agaricomycetes</taxon>
        <taxon>Agaricomycetidae</taxon>
        <taxon>Boletales</taxon>
        <taxon>Sclerodermatineae</taxon>
        <taxon>Pisolithaceae</taxon>
        <taxon>Pisolithus</taxon>
    </lineage>
</organism>
<reference evidence="1 2" key="1">
    <citation type="submission" date="2014-04" db="EMBL/GenBank/DDBJ databases">
        <authorList>
            <consortium name="DOE Joint Genome Institute"/>
            <person name="Kuo A."/>
            <person name="Kohler A."/>
            <person name="Costa M.D."/>
            <person name="Nagy L.G."/>
            <person name="Floudas D."/>
            <person name="Copeland A."/>
            <person name="Barry K.W."/>
            <person name="Cichocki N."/>
            <person name="Veneault-Fourrey C."/>
            <person name="LaButti K."/>
            <person name="Lindquist E.A."/>
            <person name="Lipzen A."/>
            <person name="Lundell T."/>
            <person name="Morin E."/>
            <person name="Murat C."/>
            <person name="Sun H."/>
            <person name="Tunlid A."/>
            <person name="Henrissat B."/>
            <person name="Grigoriev I.V."/>
            <person name="Hibbett D.S."/>
            <person name="Martin F."/>
            <person name="Nordberg H.P."/>
            <person name="Cantor M.N."/>
            <person name="Hua S.X."/>
        </authorList>
    </citation>
    <scope>NUCLEOTIDE SEQUENCE [LARGE SCALE GENOMIC DNA]</scope>
    <source>
        <strain evidence="1 2">Marx 270</strain>
    </source>
</reference>
<sequence length="144" mass="17043">MWCEYIHATPTWRQDSPCYDCVFIITNPELEGMHGMDVARVLCFFSFKTYSNQYHCAIVHWFDHIGDVPDEVTRMWMVHPSFAWGEQPNIAVIHIDAIFCAAHLILIYNRNFVSPAIGPHNCYDLFHHFYVNKFIDHHAFEIMY</sequence>
<dbReference type="AlphaFoldDB" id="A0A0C3J519"/>
<dbReference type="STRING" id="870435.A0A0C3J519"/>
<protein>
    <submittedName>
        <fullName evidence="1">Uncharacterized protein</fullName>
    </submittedName>
</protein>
<dbReference type="InParanoid" id="A0A0C3J519"/>
<proteinExistence type="predicted"/>
<reference evidence="2" key="2">
    <citation type="submission" date="2015-01" db="EMBL/GenBank/DDBJ databases">
        <title>Evolutionary Origins and Diversification of the Mycorrhizal Mutualists.</title>
        <authorList>
            <consortium name="DOE Joint Genome Institute"/>
            <consortium name="Mycorrhizal Genomics Consortium"/>
            <person name="Kohler A."/>
            <person name="Kuo A."/>
            <person name="Nagy L.G."/>
            <person name="Floudas D."/>
            <person name="Copeland A."/>
            <person name="Barry K.W."/>
            <person name="Cichocki N."/>
            <person name="Veneault-Fourrey C."/>
            <person name="LaButti K."/>
            <person name="Lindquist E.A."/>
            <person name="Lipzen A."/>
            <person name="Lundell T."/>
            <person name="Morin E."/>
            <person name="Murat C."/>
            <person name="Riley R."/>
            <person name="Ohm R."/>
            <person name="Sun H."/>
            <person name="Tunlid A."/>
            <person name="Henrissat B."/>
            <person name="Grigoriev I.V."/>
            <person name="Hibbett D.S."/>
            <person name="Martin F."/>
        </authorList>
    </citation>
    <scope>NUCLEOTIDE SEQUENCE [LARGE SCALE GENOMIC DNA]</scope>
    <source>
        <strain evidence="2">Marx 270</strain>
    </source>
</reference>
<evidence type="ECO:0000313" key="1">
    <source>
        <dbReference type="EMBL" id="KIO04178.1"/>
    </source>
</evidence>
<name>A0A0C3J519_PISTI</name>
<dbReference type="HOGENOM" id="CLU_006344_16_0_1"/>
<accession>A0A0C3J519</accession>
<dbReference type="EMBL" id="KN831972">
    <property type="protein sequence ID" value="KIO04178.1"/>
    <property type="molecule type" value="Genomic_DNA"/>
</dbReference>
<keyword evidence="2" id="KW-1185">Reference proteome</keyword>
<dbReference type="Proteomes" id="UP000054217">
    <property type="component" value="Unassembled WGS sequence"/>
</dbReference>
<dbReference type="OrthoDB" id="3187773at2759"/>
<evidence type="ECO:0000313" key="2">
    <source>
        <dbReference type="Proteomes" id="UP000054217"/>
    </source>
</evidence>